<dbReference type="Gene3D" id="3.60.15.10">
    <property type="entry name" value="Ribonuclease Z/Hydroxyacylglutathione hydrolase-like"/>
    <property type="match status" value="1"/>
</dbReference>
<organism evidence="3 4">
    <name type="scientific">Candidatus Methylacidithermus pantelleriae</name>
    <dbReference type="NCBI Taxonomy" id="2744239"/>
    <lineage>
        <taxon>Bacteria</taxon>
        <taxon>Pseudomonadati</taxon>
        <taxon>Verrucomicrobiota</taxon>
        <taxon>Methylacidiphilae</taxon>
        <taxon>Methylacidiphilales</taxon>
        <taxon>Methylacidiphilaceae</taxon>
        <taxon>Candidatus Methylacidithermus</taxon>
    </lineage>
</organism>
<dbReference type="AlphaFoldDB" id="A0A8J2FPH9"/>
<protein>
    <submittedName>
        <fullName evidence="3">Rhodanese domain protein</fullName>
    </submittedName>
</protein>
<dbReference type="CDD" id="cd07724">
    <property type="entry name" value="POD-like_MBL-fold"/>
    <property type="match status" value="1"/>
</dbReference>
<dbReference type="PANTHER" id="PTHR43084">
    <property type="entry name" value="PERSULFIDE DIOXYGENASE ETHE1"/>
    <property type="match status" value="1"/>
</dbReference>
<dbReference type="Gene3D" id="3.40.250.10">
    <property type="entry name" value="Rhodanese-like domain"/>
    <property type="match status" value="2"/>
</dbReference>
<feature type="domain" description="Rhodanese" evidence="2">
    <location>
        <begin position="270"/>
        <end position="361"/>
    </location>
</feature>
<dbReference type="InterPro" id="IPR001763">
    <property type="entry name" value="Rhodanese-like_dom"/>
</dbReference>
<sequence length="472" mass="52002">MKIEQMETPGLAAFSYVIFSGKDAAVIDPRRDTAIYHKSAAHHGAKIRYVLETHIHADYASGARQLAKETGALLCLSGHDEGEEYSYQFPHQKLRDGDQLLLGKLRLEVLHTPGHTPEHLCFVLYDPTSCGQPLALFSGDLLFAGSVGRPDLLGQARTYTLARELVHTLKERIARLPDGMLLYPAHGAGSLCGADLAERTVSTLGYERSCNPFLTQATEEEAVRHILATLPEFPEYYRRMKKLNSEGPPILDGIPGARALSLEEFVSLQEEDNTVIVDLRTPEAFGGAHIPGSLSIGFSPAFSLWAGWILPYEANILLVGEPGSDLTEARSALVRVGHDRIVGYLEGGIRTWISSGRQVAHVPQASVEELADRLPNFNKEGIEILDVRSPTEWCNGHLPHARHIPCGQLPKRLHELSPDISYWVVCGSGYRSSIATSLLKRAGFVCVTNVDGGMEAWKTRNYPVIREEKTQN</sequence>
<dbReference type="SMART" id="SM00450">
    <property type="entry name" value="RHOD"/>
    <property type="match status" value="2"/>
</dbReference>
<dbReference type="Proteomes" id="UP000663859">
    <property type="component" value="Unassembled WGS sequence"/>
</dbReference>
<dbReference type="InterPro" id="IPR001279">
    <property type="entry name" value="Metallo-B-lactamas"/>
</dbReference>
<evidence type="ECO:0000259" key="2">
    <source>
        <dbReference type="PROSITE" id="PS50206"/>
    </source>
</evidence>
<dbReference type="SMART" id="SM00849">
    <property type="entry name" value="Lactamase_B"/>
    <property type="match status" value="1"/>
</dbReference>
<dbReference type="CDD" id="cd00158">
    <property type="entry name" value="RHOD"/>
    <property type="match status" value="2"/>
</dbReference>
<dbReference type="SUPFAM" id="SSF56281">
    <property type="entry name" value="Metallo-hydrolase/oxidoreductase"/>
    <property type="match status" value="1"/>
</dbReference>
<dbReference type="FunFam" id="3.40.250.10:FF:000049">
    <property type="entry name" value="Phage shock protein E"/>
    <property type="match status" value="1"/>
</dbReference>
<evidence type="ECO:0000256" key="1">
    <source>
        <dbReference type="ARBA" id="ARBA00022723"/>
    </source>
</evidence>
<evidence type="ECO:0000313" key="3">
    <source>
        <dbReference type="EMBL" id="CAF0702686.1"/>
    </source>
</evidence>
<feature type="domain" description="Rhodanese" evidence="2">
    <location>
        <begin position="378"/>
        <end position="466"/>
    </location>
</feature>
<gene>
    <name evidence="3" type="ORF">MPNT_50157</name>
</gene>
<dbReference type="InterPro" id="IPR036873">
    <property type="entry name" value="Rhodanese-like_dom_sf"/>
</dbReference>
<keyword evidence="1" id="KW-0479">Metal-binding</keyword>
<dbReference type="PROSITE" id="PS50206">
    <property type="entry name" value="RHODANESE_3"/>
    <property type="match status" value="2"/>
</dbReference>
<comment type="caution">
    <text evidence="3">The sequence shown here is derived from an EMBL/GenBank/DDBJ whole genome shotgun (WGS) entry which is preliminary data.</text>
</comment>
<keyword evidence="4" id="KW-1185">Reference proteome</keyword>
<proteinExistence type="predicted"/>
<dbReference type="SUPFAM" id="SSF52821">
    <property type="entry name" value="Rhodanese/Cell cycle control phosphatase"/>
    <property type="match status" value="2"/>
</dbReference>
<name>A0A8J2FPH9_9BACT</name>
<dbReference type="EMBL" id="CAJNOB010000045">
    <property type="protein sequence ID" value="CAF0702686.1"/>
    <property type="molecule type" value="Genomic_DNA"/>
</dbReference>
<dbReference type="Pfam" id="PF00753">
    <property type="entry name" value="Lactamase_B"/>
    <property type="match status" value="1"/>
</dbReference>
<dbReference type="GO" id="GO:0006749">
    <property type="term" value="P:glutathione metabolic process"/>
    <property type="evidence" value="ECO:0007669"/>
    <property type="project" value="InterPro"/>
</dbReference>
<dbReference type="GO" id="GO:0046872">
    <property type="term" value="F:metal ion binding"/>
    <property type="evidence" value="ECO:0007669"/>
    <property type="project" value="UniProtKB-KW"/>
</dbReference>
<dbReference type="GO" id="GO:0070813">
    <property type="term" value="P:hydrogen sulfide metabolic process"/>
    <property type="evidence" value="ECO:0007669"/>
    <property type="project" value="TreeGrafter"/>
</dbReference>
<dbReference type="InterPro" id="IPR036866">
    <property type="entry name" value="RibonucZ/Hydroxyglut_hydro"/>
</dbReference>
<dbReference type="Pfam" id="PF00581">
    <property type="entry name" value="Rhodanese"/>
    <property type="match status" value="2"/>
</dbReference>
<dbReference type="InterPro" id="IPR051682">
    <property type="entry name" value="Mito_Persulfide_Diox"/>
</dbReference>
<dbReference type="PANTHER" id="PTHR43084:SF1">
    <property type="entry name" value="PERSULFIDE DIOXYGENASE ETHE1, MITOCHONDRIAL"/>
    <property type="match status" value="1"/>
</dbReference>
<evidence type="ECO:0000313" key="4">
    <source>
        <dbReference type="Proteomes" id="UP000663859"/>
    </source>
</evidence>
<dbReference type="InterPro" id="IPR044528">
    <property type="entry name" value="POD-like_MBL-fold"/>
</dbReference>
<accession>A0A8J2FPH9</accession>
<dbReference type="GO" id="GO:0050313">
    <property type="term" value="F:sulfur dioxygenase activity"/>
    <property type="evidence" value="ECO:0007669"/>
    <property type="project" value="InterPro"/>
</dbReference>
<reference evidence="3" key="1">
    <citation type="submission" date="2021-02" db="EMBL/GenBank/DDBJ databases">
        <authorList>
            <person name="Cremers G."/>
            <person name="Picone N."/>
        </authorList>
    </citation>
    <scope>NUCLEOTIDE SEQUENCE</scope>
    <source>
        <strain evidence="3">PQ17</strain>
    </source>
</reference>
<dbReference type="RefSeq" id="WP_174582358.1">
    <property type="nucleotide sequence ID" value="NZ_CAJNOB010000045.1"/>
</dbReference>